<dbReference type="EMBL" id="JBHSBM010000075">
    <property type="protein sequence ID" value="MFC4062943.1"/>
    <property type="molecule type" value="Genomic_DNA"/>
</dbReference>
<reference evidence="4" key="1">
    <citation type="journal article" date="2019" name="Int. J. Syst. Evol. Microbiol.">
        <title>The Global Catalogue of Microorganisms (GCM) 10K type strain sequencing project: providing services to taxonomists for standard genome sequencing and annotation.</title>
        <authorList>
            <consortium name="The Broad Institute Genomics Platform"/>
            <consortium name="The Broad Institute Genome Sequencing Center for Infectious Disease"/>
            <person name="Wu L."/>
            <person name="Ma J."/>
        </authorList>
    </citation>
    <scope>NUCLEOTIDE SEQUENCE [LARGE SCALE GENOMIC DNA]</scope>
    <source>
        <strain evidence="4">TBRC 4489</strain>
    </source>
</reference>
<keyword evidence="2" id="KW-0812">Transmembrane</keyword>
<evidence type="ECO:0000313" key="3">
    <source>
        <dbReference type="EMBL" id="MFC4062943.1"/>
    </source>
</evidence>
<comment type="caution">
    <text evidence="3">The sequence shown here is derived from an EMBL/GenBank/DDBJ whole genome shotgun (WGS) entry which is preliminary data.</text>
</comment>
<evidence type="ECO:0000313" key="4">
    <source>
        <dbReference type="Proteomes" id="UP001595850"/>
    </source>
</evidence>
<keyword evidence="2" id="KW-1133">Transmembrane helix</keyword>
<evidence type="ECO:0000256" key="2">
    <source>
        <dbReference type="SAM" id="Phobius"/>
    </source>
</evidence>
<proteinExistence type="predicted"/>
<accession>A0ABV8IFC6</accession>
<keyword evidence="4" id="KW-1185">Reference proteome</keyword>
<feature type="region of interest" description="Disordered" evidence="1">
    <location>
        <begin position="93"/>
        <end position="113"/>
    </location>
</feature>
<dbReference type="Proteomes" id="UP001595850">
    <property type="component" value="Unassembled WGS sequence"/>
</dbReference>
<feature type="transmembrane region" description="Helical" evidence="2">
    <location>
        <begin position="66"/>
        <end position="89"/>
    </location>
</feature>
<evidence type="ECO:0000256" key="1">
    <source>
        <dbReference type="SAM" id="MobiDB-lite"/>
    </source>
</evidence>
<organism evidence="3 4">
    <name type="scientific">Planomonospora corallina</name>
    <dbReference type="NCBI Taxonomy" id="1806052"/>
    <lineage>
        <taxon>Bacteria</taxon>
        <taxon>Bacillati</taxon>
        <taxon>Actinomycetota</taxon>
        <taxon>Actinomycetes</taxon>
        <taxon>Streptosporangiales</taxon>
        <taxon>Streptosporangiaceae</taxon>
        <taxon>Planomonospora</taxon>
    </lineage>
</organism>
<keyword evidence="2" id="KW-0472">Membrane</keyword>
<sequence>MLDGLCAAFIGPVQDTAIRGIVPAGQLHSAYAQEEARTHAAGLISPPIGSLLYCLGRAVPLVVDTVTFLAATALYTVTFLAATVLYTLAKVPRRPADEPRASSHASPEEACLP</sequence>
<name>A0ABV8IFC6_9ACTN</name>
<dbReference type="RefSeq" id="WP_377294510.1">
    <property type="nucleotide sequence ID" value="NZ_JBHSBM010000075.1"/>
</dbReference>
<protein>
    <submittedName>
        <fullName evidence="3">Uncharacterized protein</fullName>
    </submittedName>
</protein>
<gene>
    <name evidence="3" type="ORF">ACFOWE_32075</name>
</gene>